<dbReference type="KEGG" id="psin:CAK95_24685"/>
<dbReference type="InterPro" id="IPR031304">
    <property type="entry name" value="SLT_2"/>
</dbReference>
<dbReference type="PROSITE" id="PS51318">
    <property type="entry name" value="TAT"/>
    <property type="match status" value="1"/>
</dbReference>
<keyword evidence="2" id="KW-1185">Reference proteome</keyword>
<dbReference type="Pfam" id="PF01471">
    <property type="entry name" value="PG_binding_1"/>
    <property type="match status" value="1"/>
</dbReference>
<dbReference type="InterPro" id="IPR036365">
    <property type="entry name" value="PGBD-like_sf"/>
</dbReference>
<reference evidence="1 2" key="1">
    <citation type="submission" date="2017-05" db="EMBL/GenBank/DDBJ databases">
        <title>Full genome sequence of Pseudorhodoplanes sinuspersici.</title>
        <authorList>
            <person name="Dastgheib S.M.M."/>
            <person name="Shavandi M."/>
            <person name="Tirandaz H."/>
        </authorList>
    </citation>
    <scope>NUCLEOTIDE SEQUENCE [LARGE SCALE GENOMIC DNA]</scope>
    <source>
        <strain evidence="1 2">RIPI110</strain>
    </source>
</reference>
<dbReference type="InterPro" id="IPR006311">
    <property type="entry name" value="TAT_signal"/>
</dbReference>
<name>A0A1W6ZX13_9HYPH</name>
<organism evidence="1 2">
    <name type="scientific">Pseudorhodoplanes sinuspersici</name>
    <dbReference type="NCBI Taxonomy" id="1235591"/>
    <lineage>
        <taxon>Bacteria</taxon>
        <taxon>Pseudomonadati</taxon>
        <taxon>Pseudomonadota</taxon>
        <taxon>Alphaproteobacteria</taxon>
        <taxon>Hyphomicrobiales</taxon>
        <taxon>Pseudorhodoplanes</taxon>
    </lineage>
</organism>
<dbReference type="RefSeq" id="WP_425349635.1">
    <property type="nucleotide sequence ID" value="NZ_CP021112.1"/>
</dbReference>
<dbReference type="Gene3D" id="1.10.530.10">
    <property type="match status" value="1"/>
</dbReference>
<dbReference type="STRING" id="1235591.CAK95_24685"/>
<dbReference type="AlphaFoldDB" id="A0A1W6ZX13"/>
<accession>A0A1W6ZX13</accession>
<dbReference type="Gene3D" id="1.10.8.350">
    <property type="entry name" value="Bacterial muramidase"/>
    <property type="match status" value="1"/>
</dbReference>
<dbReference type="NCBIfam" id="TIGR02283">
    <property type="entry name" value="MltB_2"/>
    <property type="match status" value="1"/>
</dbReference>
<dbReference type="PANTHER" id="PTHR30163:SF8">
    <property type="entry name" value="LYTIC MUREIN TRANSGLYCOSYLASE"/>
    <property type="match status" value="1"/>
</dbReference>
<dbReference type="InterPro" id="IPR002477">
    <property type="entry name" value="Peptidoglycan-bd-like"/>
</dbReference>
<dbReference type="GO" id="GO:0009253">
    <property type="term" value="P:peptidoglycan catabolic process"/>
    <property type="evidence" value="ECO:0007669"/>
    <property type="project" value="TreeGrafter"/>
</dbReference>
<dbReference type="Gene3D" id="1.10.101.10">
    <property type="entry name" value="PGBD-like superfamily/PGBD"/>
    <property type="match status" value="1"/>
</dbReference>
<dbReference type="InterPro" id="IPR043426">
    <property type="entry name" value="MltB-like"/>
</dbReference>
<gene>
    <name evidence="1" type="ORF">CAK95_24685</name>
</gene>
<dbReference type="SUPFAM" id="SSF53955">
    <property type="entry name" value="Lysozyme-like"/>
    <property type="match status" value="1"/>
</dbReference>
<evidence type="ECO:0000313" key="2">
    <source>
        <dbReference type="Proteomes" id="UP000194137"/>
    </source>
</evidence>
<proteinExistence type="predicted"/>
<evidence type="ECO:0000313" key="1">
    <source>
        <dbReference type="EMBL" id="ARQ01939.1"/>
    </source>
</evidence>
<dbReference type="Proteomes" id="UP000194137">
    <property type="component" value="Chromosome"/>
</dbReference>
<dbReference type="SUPFAM" id="SSF47090">
    <property type="entry name" value="PGBD-like"/>
    <property type="match status" value="1"/>
</dbReference>
<dbReference type="InterPro" id="IPR036366">
    <property type="entry name" value="PGBDSf"/>
</dbReference>
<dbReference type="EMBL" id="CP021112">
    <property type="protein sequence ID" value="ARQ01939.1"/>
    <property type="molecule type" value="Genomic_DNA"/>
</dbReference>
<dbReference type="InterPro" id="IPR023346">
    <property type="entry name" value="Lysozyme-like_dom_sf"/>
</dbReference>
<sequence length="409" mass="45355">MIDAFDSPLTRRRILETAILSAAAAGLPASSFAQTSSQRFEQWVVDFRPRALARGISGATYDSVMNGLKPDMGVFALQSAQPEFKEQLWQYLNRRVSEWRIVTGRERAREYAPLFNKLEQDFGVSRGILLGLWGMETAYGDPVVHQNHMRPVFPCLAALAWGEPRRRKYWETELINALKIVERGWSNPREMRGSWAGAMGHTQWMPEVWLNIGADYDGDGRANPFGKPNDALAGTCRYLLQRGGYQRGEPWGCEVRGQPSGSSRTYAAWQKAGVVRADGKPYTLPHAKAKGWVPVPGGPSFLIGANFNAVKSYNPSMNYALAICHLGDRVTGGEPFVQSFPGSERAPTLAEVQEIQKRLTALGFDTAGTDGRVGLETMRAVRNFQRKAQMEPADGYAGVKLLARLRQAS</sequence>
<dbReference type="Pfam" id="PF13406">
    <property type="entry name" value="SLT_2"/>
    <property type="match status" value="1"/>
</dbReference>
<dbReference type="GO" id="GO:0008933">
    <property type="term" value="F:peptidoglycan lytic transglycosylase activity"/>
    <property type="evidence" value="ECO:0007669"/>
    <property type="project" value="TreeGrafter"/>
</dbReference>
<protein>
    <submittedName>
        <fullName evidence="1">Lytic transglycosylase</fullName>
    </submittedName>
</protein>
<dbReference type="InterPro" id="IPR011970">
    <property type="entry name" value="MltB_2"/>
</dbReference>
<dbReference type="PANTHER" id="PTHR30163">
    <property type="entry name" value="MEMBRANE-BOUND LYTIC MUREIN TRANSGLYCOSYLASE B"/>
    <property type="match status" value="1"/>
</dbReference>